<dbReference type="AlphaFoldDB" id="A0A399SRT3"/>
<feature type="non-terminal residue" evidence="1">
    <location>
        <position position="29"/>
    </location>
</feature>
<accession>A0A399SRT3</accession>
<sequence length="29" mass="3042">MSSKLNGKTVVLVHGAFADGSSWARVIPL</sequence>
<dbReference type="EMBL" id="QWGR01000124">
    <property type="protein sequence ID" value="RIJ44585.1"/>
    <property type="molecule type" value="Genomic_DNA"/>
</dbReference>
<evidence type="ECO:0000313" key="2">
    <source>
        <dbReference type="Proteomes" id="UP000265926"/>
    </source>
</evidence>
<organism evidence="1 2">
    <name type="scientific">Maribellus luteus</name>
    <dbReference type="NCBI Taxonomy" id="2305463"/>
    <lineage>
        <taxon>Bacteria</taxon>
        <taxon>Pseudomonadati</taxon>
        <taxon>Bacteroidota</taxon>
        <taxon>Bacteroidia</taxon>
        <taxon>Marinilabiliales</taxon>
        <taxon>Prolixibacteraceae</taxon>
        <taxon>Maribellus</taxon>
    </lineage>
</organism>
<proteinExistence type="predicted"/>
<keyword evidence="2" id="KW-1185">Reference proteome</keyword>
<protein>
    <submittedName>
        <fullName evidence="1">Alpha/beta hydrolase</fullName>
    </submittedName>
</protein>
<dbReference type="GO" id="GO:0016787">
    <property type="term" value="F:hydrolase activity"/>
    <property type="evidence" value="ECO:0007669"/>
    <property type="project" value="UniProtKB-KW"/>
</dbReference>
<gene>
    <name evidence="1" type="ORF">D1614_24115</name>
</gene>
<dbReference type="Proteomes" id="UP000265926">
    <property type="component" value="Unassembled WGS sequence"/>
</dbReference>
<reference evidence="1 2" key="1">
    <citation type="submission" date="2018-08" db="EMBL/GenBank/DDBJ databases">
        <title>Pallidiluteibacterium maritimus gen. nov., sp. nov., isolated from coastal sediment.</title>
        <authorList>
            <person name="Zhou L.Y."/>
        </authorList>
    </citation>
    <scope>NUCLEOTIDE SEQUENCE [LARGE SCALE GENOMIC DNA]</scope>
    <source>
        <strain evidence="1 2">XSD2</strain>
    </source>
</reference>
<evidence type="ECO:0000313" key="1">
    <source>
        <dbReference type="EMBL" id="RIJ44585.1"/>
    </source>
</evidence>
<name>A0A399SRT3_9BACT</name>
<keyword evidence="1" id="KW-0378">Hydrolase</keyword>
<comment type="caution">
    <text evidence="1">The sequence shown here is derived from an EMBL/GenBank/DDBJ whole genome shotgun (WGS) entry which is preliminary data.</text>
</comment>